<dbReference type="GO" id="GO:0016853">
    <property type="term" value="F:isomerase activity"/>
    <property type="evidence" value="ECO:0007669"/>
    <property type="project" value="UniProtKB-KW"/>
</dbReference>
<accession>A0ABN2E677</accession>
<dbReference type="InterPro" id="IPR034660">
    <property type="entry name" value="DinB/YfiT-like"/>
</dbReference>
<dbReference type="InterPro" id="IPR017520">
    <property type="entry name" value="CHP03086"/>
</dbReference>
<dbReference type="Proteomes" id="UP001501705">
    <property type="component" value="Unassembled WGS sequence"/>
</dbReference>
<dbReference type="EMBL" id="BAAAPH010000025">
    <property type="protein sequence ID" value="GAA1597705.1"/>
    <property type="molecule type" value="Genomic_DNA"/>
</dbReference>
<reference evidence="2 3" key="1">
    <citation type="journal article" date="2019" name="Int. J. Syst. Evol. Microbiol.">
        <title>The Global Catalogue of Microorganisms (GCM) 10K type strain sequencing project: providing services to taxonomists for standard genome sequencing and annotation.</title>
        <authorList>
            <consortium name="The Broad Institute Genomics Platform"/>
            <consortium name="The Broad Institute Genome Sequencing Center for Infectious Disease"/>
            <person name="Wu L."/>
            <person name="Ma J."/>
        </authorList>
    </citation>
    <scope>NUCLEOTIDE SEQUENCE [LARGE SCALE GENOMIC DNA]</scope>
    <source>
        <strain evidence="2 3">JCM 15572</strain>
    </source>
</reference>
<dbReference type="NCBIfam" id="TIGR03083">
    <property type="entry name" value="maleylpyruvate isomerase family mycothiol-dependent enzyme"/>
    <property type="match status" value="1"/>
</dbReference>
<dbReference type="SUPFAM" id="SSF109854">
    <property type="entry name" value="DinB/YfiT-like putative metalloenzymes"/>
    <property type="match status" value="1"/>
</dbReference>
<dbReference type="NCBIfam" id="TIGR03086">
    <property type="entry name" value="TIGR03086 family metal-binding protein"/>
    <property type="match status" value="1"/>
</dbReference>
<organism evidence="2 3">
    <name type="scientific">Kribbella hippodromi</name>
    <dbReference type="NCBI Taxonomy" id="434347"/>
    <lineage>
        <taxon>Bacteria</taxon>
        <taxon>Bacillati</taxon>
        <taxon>Actinomycetota</taxon>
        <taxon>Actinomycetes</taxon>
        <taxon>Propionibacteriales</taxon>
        <taxon>Kribbellaceae</taxon>
        <taxon>Kribbella</taxon>
    </lineage>
</organism>
<evidence type="ECO:0000313" key="2">
    <source>
        <dbReference type="EMBL" id="GAA1597705.1"/>
    </source>
</evidence>
<protein>
    <submittedName>
        <fullName evidence="2">Maleylpyruvate isomerase family mycothiol-dependent enzyme</fullName>
    </submittedName>
</protein>
<evidence type="ECO:0000313" key="3">
    <source>
        <dbReference type="Proteomes" id="UP001501705"/>
    </source>
</evidence>
<keyword evidence="2" id="KW-0413">Isomerase</keyword>
<sequence>MGEIGERYRRRADAFERTVAAVRPYQWDNPSPCAEWTARDVLDHVVEMHSVMLIPVARKLPAADDLLIAFQEARAAIEDVLDDPIAALTESDTPIGRVTAEQHIDQVVSDDLVLHGWDLARATGQDETIEPADVERLWAITVAIPPELMAKYRTPGAFGEGIEVYGAEVVVPPDAPLQDRLLGLLGREP</sequence>
<proteinExistence type="predicted"/>
<dbReference type="Gene3D" id="1.20.120.450">
    <property type="entry name" value="dinb family like domain"/>
    <property type="match status" value="1"/>
</dbReference>
<comment type="caution">
    <text evidence="2">The sequence shown here is derived from an EMBL/GenBank/DDBJ whole genome shotgun (WGS) entry which is preliminary data.</text>
</comment>
<name>A0ABN2E677_9ACTN</name>
<dbReference type="Pfam" id="PF11716">
    <property type="entry name" value="MDMPI_N"/>
    <property type="match status" value="1"/>
</dbReference>
<feature type="domain" description="Mycothiol-dependent maleylpyruvate isomerase metal-binding" evidence="1">
    <location>
        <begin position="9"/>
        <end position="65"/>
    </location>
</feature>
<dbReference type="InterPro" id="IPR017517">
    <property type="entry name" value="Maleyloyr_isom"/>
</dbReference>
<evidence type="ECO:0000259" key="1">
    <source>
        <dbReference type="Pfam" id="PF11716"/>
    </source>
</evidence>
<dbReference type="InterPro" id="IPR024344">
    <property type="entry name" value="MDMPI_metal-binding"/>
</dbReference>
<gene>
    <name evidence="2" type="ORF">GCM10009804_62700</name>
</gene>
<dbReference type="RefSeq" id="WP_344239302.1">
    <property type="nucleotide sequence ID" value="NZ_BAAAPH010000025.1"/>
</dbReference>
<keyword evidence="3" id="KW-1185">Reference proteome</keyword>